<feature type="compositionally biased region" description="Gly residues" evidence="5">
    <location>
        <begin position="592"/>
        <end position="613"/>
    </location>
</feature>
<evidence type="ECO:0000256" key="1">
    <source>
        <dbReference type="ARBA" id="ARBA00004141"/>
    </source>
</evidence>
<feature type="transmembrane region" description="Helical" evidence="6">
    <location>
        <begin position="57"/>
        <end position="78"/>
    </location>
</feature>
<gene>
    <name evidence="8" type="ORF">ASTO00021_LOCUS16826</name>
</gene>
<keyword evidence="4 6" id="KW-0472">Membrane</keyword>
<feature type="region of interest" description="Disordered" evidence="5">
    <location>
        <begin position="532"/>
        <end position="657"/>
    </location>
</feature>
<protein>
    <recommendedName>
        <fullName evidence="7">WH2 domain-containing protein</fullName>
    </recommendedName>
</protein>
<keyword evidence="3 6" id="KW-1133">Transmembrane helix</keyword>
<evidence type="ECO:0000256" key="3">
    <source>
        <dbReference type="ARBA" id="ARBA00022989"/>
    </source>
</evidence>
<organism evidence="8">
    <name type="scientific">Aplanochytrium stocchinoi</name>
    <dbReference type="NCBI Taxonomy" id="215587"/>
    <lineage>
        <taxon>Eukaryota</taxon>
        <taxon>Sar</taxon>
        <taxon>Stramenopiles</taxon>
        <taxon>Bigyra</taxon>
        <taxon>Labyrinthulomycetes</taxon>
        <taxon>Thraustochytrida</taxon>
        <taxon>Thraustochytriidae</taxon>
        <taxon>Aplanochytrium</taxon>
    </lineage>
</organism>
<dbReference type="Pfam" id="PF02205">
    <property type="entry name" value="WH2"/>
    <property type="match status" value="1"/>
</dbReference>
<feature type="region of interest" description="Disordered" evidence="5">
    <location>
        <begin position="358"/>
        <end position="454"/>
    </location>
</feature>
<feature type="compositionally biased region" description="Gly residues" evidence="5">
    <location>
        <begin position="382"/>
        <end position="393"/>
    </location>
</feature>
<comment type="subcellular location">
    <subcellularLocation>
        <location evidence="1">Membrane</location>
        <topology evidence="1">Multi-pass membrane protein</topology>
    </subcellularLocation>
</comment>
<dbReference type="Pfam" id="PF00335">
    <property type="entry name" value="Tetraspanin"/>
    <property type="match status" value="1"/>
</dbReference>
<dbReference type="EMBL" id="HBIN01021928">
    <property type="protein sequence ID" value="CAE0446835.1"/>
    <property type="molecule type" value="Transcribed_RNA"/>
</dbReference>
<keyword evidence="2 6" id="KW-0812">Transmembrane</keyword>
<proteinExistence type="predicted"/>
<dbReference type="GO" id="GO:0016020">
    <property type="term" value="C:membrane"/>
    <property type="evidence" value="ECO:0007669"/>
    <property type="project" value="UniProtKB-SubCell"/>
</dbReference>
<evidence type="ECO:0000256" key="6">
    <source>
        <dbReference type="SAM" id="Phobius"/>
    </source>
</evidence>
<feature type="compositionally biased region" description="Gly residues" evidence="5">
    <location>
        <begin position="358"/>
        <end position="373"/>
    </location>
</feature>
<dbReference type="InterPro" id="IPR018499">
    <property type="entry name" value="Tetraspanin/Peripherin"/>
</dbReference>
<feature type="compositionally biased region" description="Gly residues" evidence="5">
    <location>
        <begin position="546"/>
        <end position="560"/>
    </location>
</feature>
<dbReference type="AlphaFoldDB" id="A0A7S3PQJ5"/>
<evidence type="ECO:0000313" key="8">
    <source>
        <dbReference type="EMBL" id="CAE0446835.1"/>
    </source>
</evidence>
<accession>A0A7S3PQJ5</accession>
<feature type="domain" description="WH2" evidence="7">
    <location>
        <begin position="630"/>
        <end position="647"/>
    </location>
</feature>
<feature type="transmembrane region" description="Helical" evidence="6">
    <location>
        <begin position="85"/>
        <end position="110"/>
    </location>
</feature>
<evidence type="ECO:0000256" key="5">
    <source>
        <dbReference type="SAM" id="MobiDB-lite"/>
    </source>
</evidence>
<name>A0A7S3PQJ5_9STRA</name>
<dbReference type="InterPro" id="IPR003124">
    <property type="entry name" value="WH2_dom"/>
</dbReference>
<feature type="compositionally biased region" description="Polar residues" evidence="5">
    <location>
        <begin position="646"/>
        <end position="657"/>
    </location>
</feature>
<evidence type="ECO:0000256" key="4">
    <source>
        <dbReference type="ARBA" id="ARBA00023136"/>
    </source>
</evidence>
<dbReference type="PROSITE" id="PS51082">
    <property type="entry name" value="WH2"/>
    <property type="match status" value="1"/>
</dbReference>
<feature type="compositionally biased region" description="Gly residues" evidence="5">
    <location>
        <begin position="404"/>
        <end position="427"/>
    </location>
</feature>
<evidence type="ECO:0000256" key="2">
    <source>
        <dbReference type="ARBA" id="ARBA00022692"/>
    </source>
</evidence>
<evidence type="ECO:0000259" key="7">
    <source>
        <dbReference type="PROSITE" id="PS51082"/>
    </source>
</evidence>
<dbReference type="GO" id="GO:0003779">
    <property type="term" value="F:actin binding"/>
    <property type="evidence" value="ECO:0007669"/>
    <property type="project" value="InterPro"/>
</dbReference>
<feature type="transmembrane region" description="Helical" evidence="6">
    <location>
        <begin position="26"/>
        <end position="45"/>
    </location>
</feature>
<reference evidence="8" key="1">
    <citation type="submission" date="2021-01" db="EMBL/GenBank/DDBJ databases">
        <authorList>
            <person name="Corre E."/>
            <person name="Pelletier E."/>
            <person name="Niang G."/>
            <person name="Scheremetjew M."/>
            <person name="Finn R."/>
            <person name="Kale V."/>
            <person name="Holt S."/>
            <person name="Cochrane G."/>
            <person name="Meng A."/>
            <person name="Brown T."/>
            <person name="Cohen L."/>
        </authorList>
    </citation>
    <scope>NUCLEOTIDE SEQUENCE</scope>
    <source>
        <strain evidence="8">GSBS06</strain>
    </source>
</reference>
<feature type="compositionally biased region" description="Low complexity" evidence="5">
    <location>
        <begin position="614"/>
        <end position="624"/>
    </location>
</feature>
<feature type="compositionally biased region" description="Low complexity" evidence="5">
    <location>
        <begin position="394"/>
        <end position="403"/>
    </location>
</feature>
<sequence length="657" mass="67605">MSNLYDDWDEGRRICCSVKAFKISNLFWVILSLALVVTSLTGVYAKDTVLVAIPEPVYFAFIVFGGFGVLVGSVGLIGQRRGIEIFFLCYMFLMLLGILVQIILYVYLILYANGITTIESVDTFADGLQTNFEESLLKLSQEEPDAWIDTQNLFKCCGIDFEAGVGISSEELARLESGEKCQENATLLAQLALVRADFEAEIPFDIEQTPFGSDSKFFCTDTIALFVSENSAFIGAGLGVILLLQLFALISGSRLYWVSVEAGGWRYELEGAKTAEDYGGGFTGAVRAGFSRLSVRANNAVTPQHLEEGESNTFMNRLSLRRPVTGGGLFGGGDAGPSFGNDKPSFMQRLSKRMPFGGPFGGGGPPAFGGGPPMGGPPMGGPPMGGAPGGGPPAFGSGPALGPRVGGGPPMGGMGMGGPRGMGGGAPRGPPPGHGAPTFGNGPPRGPPPFGGGFGGGLKRMSMRAGQAFNAVGNRFRGGLPQPNTNVGAPDSGTITGGPVNGTRNPMAANTGPSFTANKPGGLMNRMSKRMPKFGGFGRPPPRPSFGGGAPPRPSFGGGGPPRPSFGGGGPPPRPSFGGGAPPRPSFAPKASGGGSRFGFGGKRPGGFGGGRKPGASKAYKPAPGDQPPPANPLMAAIQGGARLKPTQTNDRSAPMV</sequence>